<dbReference type="EMBL" id="PPSL01000007">
    <property type="protein sequence ID" value="PQJ09169.1"/>
    <property type="molecule type" value="Genomic_DNA"/>
</dbReference>
<gene>
    <name evidence="5" type="ORF">CJD36_020495</name>
</gene>
<dbReference type="InterPro" id="IPR015915">
    <property type="entry name" value="Kelch-typ_b-propeller"/>
</dbReference>
<dbReference type="Pfam" id="PF24681">
    <property type="entry name" value="Kelch_KLHDC2_KLHL20_DRC7"/>
    <property type="match status" value="2"/>
</dbReference>
<dbReference type="NCBIfam" id="TIGR04183">
    <property type="entry name" value="Por_Secre_tail"/>
    <property type="match status" value="1"/>
</dbReference>
<keyword evidence="2" id="KW-0677">Repeat</keyword>
<dbReference type="PANTHER" id="PTHR46344">
    <property type="entry name" value="OS02G0202900 PROTEIN"/>
    <property type="match status" value="1"/>
</dbReference>
<protein>
    <recommendedName>
        <fullName evidence="4">Secretion system C-terminal sorting domain-containing protein</fullName>
    </recommendedName>
</protein>
<dbReference type="RefSeq" id="WP_105041074.1">
    <property type="nucleotide sequence ID" value="NZ_PPSL01000007.1"/>
</dbReference>
<feature type="signal peptide" evidence="3">
    <location>
        <begin position="1"/>
        <end position="19"/>
    </location>
</feature>
<comment type="caution">
    <text evidence="5">The sequence shown here is derived from an EMBL/GenBank/DDBJ whole genome shotgun (WGS) entry which is preliminary data.</text>
</comment>
<dbReference type="PANTHER" id="PTHR46344:SF27">
    <property type="entry name" value="KELCH REPEAT SUPERFAMILY PROTEIN"/>
    <property type="match status" value="1"/>
</dbReference>
<organism evidence="5 6">
    <name type="scientific">Flavipsychrobacter stenotrophus</name>
    <dbReference type="NCBI Taxonomy" id="2077091"/>
    <lineage>
        <taxon>Bacteria</taxon>
        <taxon>Pseudomonadati</taxon>
        <taxon>Bacteroidota</taxon>
        <taxon>Chitinophagia</taxon>
        <taxon>Chitinophagales</taxon>
        <taxon>Chitinophagaceae</taxon>
        <taxon>Flavipsychrobacter</taxon>
    </lineage>
</organism>
<name>A0A2S7SQI6_9BACT</name>
<accession>A0A2S7SQI6</accession>
<evidence type="ECO:0000256" key="2">
    <source>
        <dbReference type="ARBA" id="ARBA00022737"/>
    </source>
</evidence>
<evidence type="ECO:0000256" key="1">
    <source>
        <dbReference type="ARBA" id="ARBA00022441"/>
    </source>
</evidence>
<dbReference type="SMART" id="SM00612">
    <property type="entry name" value="Kelch"/>
    <property type="match status" value="5"/>
</dbReference>
<keyword evidence="3" id="KW-0732">Signal</keyword>
<dbReference type="Pfam" id="PF18962">
    <property type="entry name" value="Por_Secre_tail"/>
    <property type="match status" value="1"/>
</dbReference>
<dbReference type="OrthoDB" id="103335at2"/>
<reference evidence="5 6" key="1">
    <citation type="submission" date="2018-01" db="EMBL/GenBank/DDBJ databases">
        <title>A novel member of the phylum Bacteroidetes isolated from glacier ice.</title>
        <authorList>
            <person name="Liu Q."/>
            <person name="Xin Y.-H."/>
        </authorList>
    </citation>
    <scope>NUCLEOTIDE SEQUENCE [LARGE SCALE GENOMIC DNA]</scope>
    <source>
        <strain evidence="5 6">RB1R16</strain>
    </source>
</reference>
<dbReference type="Proteomes" id="UP000239872">
    <property type="component" value="Unassembled WGS sequence"/>
</dbReference>
<dbReference type="SUPFAM" id="SSF50965">
    <property type="entry name" value="Galactose oxidase, central domain"/>
    <property type="match status" value="1"/>
</dbReference>
<proteinExistence type="predicted"/>
<keyword evidence="1" id="KW-0880">Kelch repeat</keyword>
<sequence length="394" mass="42018">MKKMLLSCIAAAMYFGATAQSWTVKADMPAGRKFCGAAAGSEVIYVIGGIDNIGVTADNFAYSPLANTWSSKAPMTYARGEFGVATVNGKIYAIGGYDGAGIVNYVEEYDPATDAWTTKAAMPTARSQFSLAVVQGIIYVTGGYPGSFTSTEAYNPATNTWTTKAPMPFGLLQNNGGVCLNNKFYVCGGKNLSSSVTYNSVYVYTPGTDSWTTAAAMPATRFGGATAVLHHKVYYFGGSTSVLLPTFNTDFCFDSVTQVWTSATPLLRQRNSSAAVTYGDEIYLFGGTDSNSNVIPWTHKFNPGTTGISEFSNNEHSTMSVYPNPSNGSTVYLQVNTPSQEQISVTIYNTAGQLVKTVAVNNNQQSEITFDGPGIYFIKATSNNLSLSSVVTIQ</sequence>
<dbReference type="Gene3D" id="2.120.10.80">
    <property type="entry name" value="Kelch-type beta propeller"/>
    <property type="match status" value="2"/>
</dbReference>
<dbReference type="InterPro" id="IPR011043">
    <property type="entry name" value="Gal_Oxase/kelch_b-propeller"/>
</dbReference>
<dbReference type="AlphaFoldDB" id="A0A2S7SQI6"/>
<keyword evidence="6" id="KW-1185">Reference proteome</keyword>
<feature type="domain" description="Secretion system C-terminal sorting" evidence="4">
    <location>
        <begin position="321"/>
        <end position="387"/>
    </location>
</feature>
<evidence type="ECO:0000259" key="4">
    <source>
        <dbReference type="Pfam" id="PF18962"/>
    </source>
</evidence>
<dbReference type="InterPro" id="IPR006652">
    <property type="entry name" value="Kelch_1"/>
</dbReference>
<evidence type="ECO:0000313" key="6">
    <source>
        <dbReference type="Proteomes" id="UP000239872"/>
    </source>
</evidence>
<evidence type="ECO:0000256" key="3">
    <source>
        <dbReference type="SAM" id="SignalP"/>
    </source>
</evidence>
<dbReference type="InterPro" id="IPR026444">
    <property type="entry name" value="Secre_tail"/>
</dbReference>
<evidence type="ECO:0000313" key="5">
    <source>
        <dbReference type="EMBL" id="PQJ09169.1"/>
    </source>
</evidence>
<feature type="chain" id="PRO_5015429131" description="Secretion system C-terminal sorting domain-containing protein" evidence="3">
    <location>
        <begin position="20"/>
        <end position="394"/>
    </location>
</feature>